<name>A0ABW2CTJ3_9ACTN</name>
<sequence>MAPHLLNRRTEIAATGHGMFGFYDKEGTHPAPPPWHGDEWYTASSGDVHIYPACQQPAPAIRFERWDQLPTHDVYDKLDLPEVAATLHFEINGEGTLGLMAAAAGAEPGVFDIPPGRYHLQLLGYRRSLAVAKERDLQAHNADDEEWEQAQGTELYVARFWPAPLEPITEPRASTDAETERYLDTVHAWARNQGIPIDENTNDAWEAAHAADIRAWYEGQGIPINEFGRIPGHMVERYLAAHHAEERE</sequence>
<evidence type="ECO:0000313" key="2">
    <source>
        <dbReference type="Proteomes" id="UP001596380"/>
    </source>
</evidence>
<dbReference type="RefSeq" id="WP_241684522.1">
    <property type="nucleotide sequence ID" value="NZ_JBHSXS010000021.1"/>
</dbReference>
<dbReference type="Proteomes" id="UP001596380">
    <property type="component" value="Unassembled WGS sequence"/>
</dbReference>
<dbReference type="InterPro" id="IPR036625">
    <property type="entry name" value="E3-bd_dom_sf"/>
</dbReference>
<gene>
    <name evidence="1" type="ORF">ACFQKB_28205</name>
</gene>
<keyword evidence="2" id="KW-1185">Reference proteome</keyword>
<reference evidence="2" key="1">
    <citation type="journal article" date="2019" name="Int. J. Syst. Evol. Microbiol.">
        <title>The Global Catalogue of Microorganisms (GCM) 10K type strain sequencing project: providing services to taxonomists for standard genome sequencing and annotation.</title>
        <authorList>
            <consortium name="The Broad Institute Genomics Platform"/>
            <consortium name="The Broad Institute Genome Sequencing Center for Infectious Disease"/>
            <person name="Wu L."/>
            <person name="Ma J."/>
        </authorList>
    </citation>
    <scope>NUCLEOTIDE SEQUENCE [LARGE SCALE GENOMIC DNA]</scope>
    <source>
        <strain evidence="2">JCM 3369</strain>
    </source>
</reference>
<proteinExistence type="predicted"/>
<protein>
    <submittedName>
        <fullName evidence="1">Lsr2 family protein</fullName>
    </submittedName>
</protein>
<dbReference type="EMBL" id="JBHSXS010000021">
    <property type="protein sequence ID" value="MFC6883670.1"/>
    <property type="molecule type" value="Genomic_DNA"/>
</dbReference>
<accession>A0ABW2CTJ3</accession>
<evidence type="ECO:0000313" key="1">
    <source>
        <dbReference type="EMBL" id="MFC6883670.1"/>
    </source>
</evidence>
<comment type="caution">
    <text evidence="1">The sequence shown here is derived from an EMBL/GenBank/DDBJ whole genome shotgun (WGS) entry which is preliminary data.</text>
</comment>
<organism evidence="1 2">
    <name type="scientific">Actinomadura yumaensis</name>
    <dbReference type="NCBI Taxonomy" id="111807"/>
    <lineage>
        <taxon>Bacteria</taxon>
        <taxon>Bacillati</taxon>
        <taxon>Actinomycetota</taxon>
        <taxon>Actinomycetes</taxon>
        <taxon>Streptosporangiales</taxon>
        <taxon>Thermomonosporaceae</taxon>
        <taxon>Actinomadura</taxon>
    </lineage>
</organism>
<dbReference type="Gene3D" id="4.10.320.10">
    <property type="entry name" value="E3-binding domain"/>
    <property type="match status" value="1"/>
</dbReference>